<dbReference type="GO" id="GO:0005886">
    <property type="term" value="C:plasma membrane"/>
    <property type="evidence" value="ECO:0007669"/>
    <property type="project" value="UniProtKB-SubCell"/>
</dbReference>
<keyword evidence="5 7" id="KW-1133">Transmembrane helix</keyword>
<sequence length="885" mass="96786">MKQTNNNIPTSMSAKISAIKRISPFWLLPFIAFCVGIVLFYQIHQEQGEKITIFFSDGSGLIAEKTPIRYQGLQIGLVKKVNFTQDMKSVKVEANIYPEAVSVLREDTKFWIVQPSASLAGVSGLDALVSGNYITLSPGKGEEADTFVAEDRGPIAELSEGDLLIHLIADDLGSIELGSSIFFRKVPVGKVNNYSFTDDKKVAIDIIIYKQYAKFVKKESRFWNISGIKADANWNGISVSMDSVQAILQGAIAFDSPDDSNEVQGETTFPLYASIKAAKRGLNVDITLPNDISGLKENDTPVYFHDLQVGVLSEINYGEDEAVINSTPTIQAKLLVDPSIKSNLKSGSKIVLMDRPSLAEVSNLNQFLQGKYFEIIDGNGTPTSHFEVIKQSELLLQQPGALILSLTSPQTYGIEEGQPISYNGIKIGEIVSRQVEIDKTTFKAVILAAYRHLINAETLFVAASNFSLDVSSDGVQMNVESPRKWLQGGINVLLRSNKTGGKALQQYPLYANNSNALAGITSDNIKPTIVLTAAELPDISEGSLVLYRRLPVGKILSIKPNKQSFDIAVFINQQYQYLFTKQSRFWAENTVQVDVSLQGVDIKAAPLSRILKGAISFDNIGQSGEQTILYPTQTAALSAGYEITLFADNADNLTTGMPLRYLGLEVGTIQKISLDKHKQRVVALASIQRDYFNALSKNGSHFTLVTPQISAGGVQNLDALLKPYINVSFGQGKTQTQFTLSRASGENNKYQNGFPLVLETENAASLSVGAPVLYRGVEVGAISNIKLNTTADRVFVDIQLAQQYRHLVRQNSEFWLASGYSLDIGWSGVDFQTGTAQQLLRGGIAFSTPSGKIVQPVAKAYQHFLLQTKKPAESQNWNQGSAPQN</sequence>
<feature type="transmembrane region" description="Helical" evidence="7">
    <location>
        <begin position="25"/>
        <end position="43"/>
    </location>
</feature>
<dbReference type="RefSeq" id="WP_039083858.1">
    <property type="nucleotide sequence ID" value="NZ_JPXS01000023.1"/>
</dbReference>
<keyword evidence="4 7" id="KW-0812">Transmembrane</keyword>
<dbReference type="Pfam" id="PF02470">
    <property type="entry name" value="MlaD"/>
    <property type="match status" value="5"/>
</dbReference>
<proteinExistence type="predicted"/>
<evidence type="ECO:0000313" key="9">
    <source>
        <dbReference type="EMBL" id="KGQ32436.1"/>
    </source>
</evidence>
<name>A0A0A2XJ85_9PAST</name>
<feature type="domain" description="Mce/MlaD" evidence="8">
    <location>
        <begin position="640"/>
        <end position="730"/>
    </location>
</feature>
<gene>
    <name evidence="9" type="ORF">JP32_04855</name>
</gene>
<dbReference type="Proteomes" id="UP000030526">
    <property type="component" value="Unassembled WGS sequence"/>
</dbReference>
<evidence type="ECO:0000256" key="1">
    <source>
        <dbReference type="ARBA" id="ARBA00004533"/>
    </source>
</evidence>
<organism evidence="9 10">
    <name type="scientific">Gallibacterium anatis</name>
    <dbReference type="NCBI Taxonomy" id="750"/>
    <lineage>
        <taxon>Bacteria</taxon>
        <taxon>Pseudomonadati</taxon>
        <taxon>Pseudomonadota</taxon>
        <taxon>Gammaproteobacteria</taxon>
        <taxon>Pasteurellales</taxon>
        <taxon>Pasteurellaceae</taxon>
        <taxon>Gallibacterium</taxon>
    </lineage>
</organism>
<keyword evidence="3" id="KW-0997">Cell inner membrane</keyword>
<accession>A0A0A2XJ85</accession>
<dbReference type="InterPro" id="IPR051800">
    <property type="entry name" value="PqiA-PqiB_transport"/>
</dbReference>
<evidence type="ECO:0000259" key="8">
    <source>
        <dbReference type="Pfam" id="PF02470"/>
    </source>
</evidence>
<feature type="domain" description="Mce/MlaD" evidence="8">
    <location>
        <begin position="527"/>
        <end position="585"/>
    </location>
</feature>
<evidence type="ECO:0000256" key="5">
    <source>
        <dbReference type="ARBA" id="ARBA00022989"/>
    </source>
</evidence>
<feature type="domain" description="Mce/MlaD" evidence="8">
    <location>
        <begin position="755"/>
        <end position="814"/>
    </location>
</feature>
<dbReference type="EMBL" id="JPXS01000023">
    <property type="protein sequence ID" value="KGQ32436.1"/>
    <property type="molecule type" value="Genomic_DNA"/>
</dbReference>
<evidence type="ECO:0000313" key="10">
    <source>
        <dbReference type="Proteomes" id="UP000030526"/>
    </source>
</evidence>
<dbReference type="AlphaFoldDB" id="A0A0A2XJ85"/>
<keyword evidence="6 7" id="KW-0472">Membrane</keyword>
<reference evidence="9 10" key="1">
    <citation type="submission" date="2014-08" db="EMBL/GenBank/DDBJ databases">
        <title>Chaperone-usher fimbriae in a diverse selection of Gallibacterium genomes.</title>
        <authorList>
            <person name="Kudirkiene E."/>
            <person name="Bager R.J."/>
            <person name="Johnson T.J."/>
            <person name="Bojesen A.M."/>
        </authorList>
    </citation>
    <scope>NUCLEOTIDE SEQUENCE [LARGE SCALE GENOMIC DNA]</scope>
    <source>
        <strain evidence="9 10">20558/3kl.</strain>
    </source>
</reference>
<feature type="domain" description="Mce/MlaD" evidence="8">
    <location>
        <begin position="48"/>
        <end position="139"/>
    </location>
</feature>
<comment type="caution">
    <text evidence="9">The sequence shown here is derived from an EMBL/GenBank/DDBJ whole genome shotgun (WGS) entry which is preliminary data.</text>
</comment>
<dbReference type="PANTHER" id="PTHR30462:SF0">
    <property type="entry name" value="INTERMEMBRANE TRANSPORT PROTEIN YEBT"/>
    <property type="match status" value="1"/>
</dbReference>
<dbReference type="PANTHER" id="PTHR30462">
    <property type="entry name" value="INTERMEMBRANE TRANSPORT PROTEIN PQIB-RELATED"/>
    <property type="match status" value="1"/>
</dbReference>
<evidence type="ECO:0000256" key="2">
    <source>
        <dbReference type="ARBA" id="ARBA00022475"/>
    </source>
</evidence>
<dbReference type="InterPro" id="IPR003399">
    <property type="entry name" value="Mce/MlaD"/>
</dbReference>
<keyword evidence="2" id="KW-1003">Cell membrane</keyword>
<protein>
    <recommendedName>
        <fullName evidence="8">Mce/MlaD domain-containing protein</fullName>
    </recommendedName>
</protein>
<evidence type="ECO:0000256" key="7">
    <source>
        <dbReference type="SAM" id="Phobius"/>
    </source>
</evidence>
<evidence type="ECO:0000256" key="6">
    <source>
        <dbReference type="ARBA" id="ARBA00023136"/>
    </source>
</evidence>
<comment type="subcellular location">
    <subcellularLocation>
        <location evidence="1">Cell inner membrane</location>
    </subcellularLocation>
</comment>
<feature type="domain" description="Mce/MlaD" evidence="8">
    <location>
        <begin position="165"/>
        <end position="221"/>
    </location>
</feature>
<evidence type="ECO:0000256" key="3">
    <source>
        <dbReference type="ARBA" id="ARBA00022519"/>
    </source>
</evidence>
<evidence type="ECO:0000256" key="4">
    <source>
        <dbReference type="ARBA" id="ARBA00022692"/>
    </source>
</evidence>